<feature type="transmembrane region" description="Helical" evidence="1">
    <location>
        <begin position="89"/>
        <end position="108"/>
    </location>
</feature>
<dbReference type="InterPro" id="IPR046739">
    <property type="entry name" value="DUF6789"/>
</dbReference>
<evidence type="ECO:0000313" key="3">
    <source>
        <dbReference type="Proteomes" id="UP000199657"/>
    </source>
</evidence>
<dbReference type="EMBL" id="FOEG01000004">
    <property type="protein sequence ID" value="SEO90352.1"/>
    <property type="molecule type" value="Genomic_DNA"/>
</dbReference>
<keyword evidence="3" id="KW-1185">Reference proteome</keyword>
<dbReference type="AlphaFoldDB" id="A0A1H8THF5"/>
<dbReference type="Pfam" id="PF20587">
    <property type="entry name" value="DUF6789"/>
    <property type="match status" value="1"/>
</dbReference>
<gene>
    <name evidence="2" type="ORF">SAMN04488052_104190</name>
</gene>
<accession>A0A1H8THF5</accession>
<keyword evidence="1" id="KW-0472">Membrane</keyword>
<keyword evidence="1" id="KW-1133">Transmembrane helix</keyword>
<keyword evidence="1" id="KW-0812">Transmembrane</keyword>
<sequence length="146" mass="15352">MADLGRGIIAGLVATLVMTILMVFRLAAGIMPWFNPIEVMSLAAQTAMNVVAVDVLGWFIHFVVGVLLWGGLFGLLAGFLPGGGYLARGLIFGVLAWLLVMVVLFPLAGSGLFGMGFGALIPFGTLLSHLIYGAVLGASFGWLKRL</sequence>
<dbReference type="RefSeq" id="WP_091643478.1">
    <property type="nucleotide sequence ID" value="NZ_FOEG01000004.1"/>
</dbReference>
<evidence type="ECO:0000313" key="2">
    <source>
        <dbReference type="EMBL" id="SEO90352.1"/>
    </source>
</evidence>
<name>A0A1H8THF5_9GAMM</name>
<dbReference type="OrthoDB" id="9814048at2"/>
<protein>
    <submittedName>
        <fullName evidence="2">Uncharacterized protein</fullName>
    </submittedName>
</protein>
<feature type="transmembrane region" description="Helical" evidence="1">
    <location>
        <begin position="120"/>
        <end position="143"/>
    </location>
</feature>
<organism evidence="2 3">
    <name type="scientific">Aquisalimonas asiatica</name>
    <dbReference type="NCBI Taxonomy" id="406100"/>
    <lineage>
        <taxon>Bacteria</taxon>
        <taxon>Pseudomonadati</taxon>
        <taxon>Pseudomonadota</taxon>
        <taxon>Gammaproteobacteria</taxon>
        <taxon>Chromatiales</taxon>
        <taxon>Ectothiorhodospiraceae</taxon>
        <taxon>Aquisalimonas</taxon>
    </lineage>
</organism>
<reference evidence="2 3" key="1">
    <citation type="submission" date="2016-10" db="EMBL/GenBank/DDBJ databases">
        <authorList>
            <person name="de Groot N.N."/>
        </authorList>
    </citation>
    <scope>NUCLEOTIDE SEQUENCE [LARGE SCALE GENOMIC DNA]</scope>
    <source>
        <strain evidence="2 3">CGMCC 1.6291</strain>
    </source>
</reference>
<feature type="transmembrane region" description="Helical" evidence="1">
    <location>
        <begin position="55"/>
        <end position="77"/>
    </location>
</feature>
<proteinExistence type="predicted"/>
<evidence type="ECO:0000256" key="1">
    <source>
        <dbReference type="SAM" id="Phobius"/>
    </source>
</evidence>
<feature type="transmembrane region" description="Helical" evidence="1">
    <location>
        <begin position="12"/>
        <end position="35"/>
    </location>
</feature>
<dbReference type="Proteomes" id="UP000199657">
    <property type="component" value="Unassembled WGS sequence"/>
</dbReference>